<keyword evidence="5 6" id="KW-0472">Membrane</keyword>
<feature type="transmembrane region" description="Helical" evidence="6">
    <location>
        <begin position="178"/>
        <end position="197"/>
    </location>
</feature>
<evidence type="ECO:0000256" key="2">
    <source>
        <dbReference type="ARBA" id="ARBA00007362"/>
    </source>
</evidence>
<dbReference type="STRING" id="263475.AMD00_10380"/>
<dbReference type="Pfam" id="PF00892">
    <property type="entry name" value="EamA"/>
    <property type="match status" value="2"/>
</dbReference>
<evidence type="ECO:0000256" key="6">
    <source>
        <dbReference type="SAM" id="Phobius"/>
    </source>
</evidence>
<protein>
    <recommendedName>
        <fullName evidence="7">EamA domain-containing protein</fullName>
    </recommendedName>
</protein>
<dbReference type="SUPFAM" id="SSF103481">
    <property type="entry name" value="Multidrug resistance efflux transporter EmrE"/>
    <property type="match status" value="2"/>
</dbReference>
<dbReference type="PATRIC" id="fig|263475.3.peg.3292"/>
<dbReference type="RefSeq" id="WP_053417009.1">
    <property type="nucleotide sequence ID" value="NZ_JBNNVA010000001.1"/>
</dbReference>
<evidence type="ECO:0000256" key="3">
    <source>
        <dbReference type="ARBA" id="ARBA00022692"/>
    </source>
</evidence>
<dbReference type="GeneID" id="301136503"/>
<feature type="transmembrane region" description="Helical" evidence="6">
    <location>
        <begin position="209"/>
        <end position="231"/>
    </location>
</feature>
<dbReference type="GO" id="GO:0016020">
    <property type="term" value="C:membrane"/>
    <property type="evidence" value="ECO:0007669"/>
    <property type="project" value="UniProtKB-SubCell"/>
</dbReference>
<dbReference type="AlphaFoldDB" id="A0A0M0LDM4"/>
<feature type="domain" description="EamA" evidence="7">
    <location>
        <begin position="7"/>
        <end position="135"/>
    </location>
</feature>
<feature type="domain" description="EamA" evidence="7">
    <location>
        <begin position="147"/>
        <end position="281"/>
    </location>
</feature>
<reference evidence="9" key="1">
    <citation type="submission" date="2015-08" db="EMBL/GenBank/DDBJ databases">
        <title>Fjat-10028 dsm 16317.</title>
        <authorList>
            <person name="Liu B."/>
            <person name="Wang J."/>
            <person name="Zhu Y."/>
            <person name="Liu G."/>
            <person name="Chen Q."/>
            <person name="Chen Z."/>
            <person name="Lan J."/>
            <person name="Che J."/>
            <person name="Ge C."/>
            <person name="Shi H."/>
            <person name="Pan Z."/>
            <person name="Liu X."/>
        </authorList>
    </citation>
    <scope>NUCLEOTIDE SEQUENCE [LARGE SCALE GENOMIC DNA]</scope>
    <source>
        <strain evidence="9">DSM 16317</strain>
    </source>
</reference>
<dbReference type="Proteomes" id="UP000036867">
    <property type="component" value="Unassembled WGS sequence"/>
</dbReference>
<evidence type="ECO:0000313" key="9">
    <source>
        <dbReference type="Proteomes" id="UP000036867"/>
    </source>
</evidence>
<dbReference type="OrthoDB" id="149142at2"/>
<accession>A0A0M0LDM4</accession>
<keyword evidence="9" id="KW-1185">Reference proteome</keyword>
<keyword evidence="4 6" id="KW-1133">Transmembrane helix</keyword>
<evidence type="ECO:0000313" key="8">
    <source>
        <dbReference type="EMBL" id="KOO48823.1"/>
    </source>
</evidence>
<sequence>MKTAVGLFFTFLWSSAAIATKFGLYSTTPMLLATSRFLIAGILLFLFVYLISKKYPWPTKQEWKTLFVLGLLNTTIYLGASFWALNYVSAGLFNLFVTTNPFIVAFLSYIWLKRKVSLQEWIGMIVAAVGLLIAIWPSISHSEVKGIGLLILGVGMISMAVGSVYFKKANLNLPNIVINTWQVLIGGVVLIPITFILEKDTYFLKVDYYLVGSLIWLVLVISIATMLLWFYLLKQDAVRANNWLFLTPIFGYVLAAIFLNEIITFYDIIATVLVLSGLLLSGNIAIKSIKKFN</sequence>
<feature type="transmembrane region" description="Helical" evidence="6">
    <location>
        <begin position="121"/>
        <end position="140"/>
    </location>
</feature>
<dbReference type="PANTHER" id="PTHR32322:SF2">
    <property type="entry name" value="EAMA DOMAIN-CONTAINING PROTEIN"/>
    <property type="match status" value="1"/>
</dbReference>
<evidence type="ECO:0000256" key="4">
    <source>
        <dbReference type="ARBA" id="ARBA00022989"/>
    </source>
</evidence>
<feature type="transmembrane region" description="Helical" evidence="6">
    <location>
        <begin position="243"/>
        <end position="259"/>
    </location>
</feature>
<feature type="transmembrane region" description="Helical" evidence="6">
    <location>
        <begin position="29"/>
        <end position="51"/>
    </location>
</feature>
<dbReference type="InterPro" id="IPR000620">
    <property type="entry name" value="EamA_dom"/>
</dbReference>
<feature type="transmembrane region" description="Helical" evidence="6">
    <location>
        <begin position="146"/>
        <end position="166"/>
    </location>
</feature>
<organism evidence="8 9">
    <name type="scientific">Viridibacillus arvi</name>
    <dbReference type="NCBI Taxonomy" id="263475"/>
    <lineage>
        <taxon>Bacteria</taxon>
        <taxon>Bacillati</taxon>
        <taxon>Bacillota</taxon>
        <taxon>Bacilli</taxon>
        <taxon>Bacillales</taxon>
        <taxon>Caryophanaceae</taxon>
        <taxon>Viridibacillus</taxon>
    </lineage>
</organism>
<comment type="similarity">
    <text evidence="2">Belongs to the EamA transporter family.</text>
</comment>
<gene>
    <name evidence="8" type="ORF">AMD00_10380</name>
</gene>
<name>A0A0M0LDM4_9BACL</name>
<feature type="transmembrane region" description="Helical" evidence="6">
    <location>
        <begin position="265"/>
        <end position="286"/>
    </location>
</feature>
<proteinExistence type="inferred from homology"/>
<comment type="subcellular location">
    <subcellularLocation>
        <location evidence="1">Endomembrane system</location>
        <topology evidence="1">Multi-pass membrane protein</topology>
    </subcellularLocation>
</comment>
<dbReference type="PANTHER" id="PTHR32322">
    <property type="entry name" value="INNER MEMBRANE TRANSPORTER"/>
    <property type="match status" value="1"/>
</dbReference>
<feature type="transmembrane region" description="Helical" evidence="6">
    <location>
        <begin position="63"/>
        <end position="85"/>
    </location>
</feature>
<feature type="transmembrane region" description="Helical" evidence="6">
    <location>
        <begin position="91"/>
        <end position="112"/>
    </location>
</feature>
<dbReference type="InterPro" id="IPR050638">
    <property type="entry name" value="AA-Vitamin_Transporters"/>
</dbReference>
<evidence type="ECO:0000259" key="7">
    <source>
        <dbReference type="Pfam" id="PF00892"/>
    </source>
</evidence>
<evidence type="ECO:0000256" key="5">
    <source>
        <dbReference type="ARBA" id="ARBA00023136"/>
    </source>
</evidence>
<evidence type="ECO:0000256" key="1">
    <source>
        <dbReference type="ARBA" id="ARBA00004127"/>
    </source>
</evidence>
<dbReference type="InterPro" id="IPR037185">
    <property type="entry name" value="EmrE-like"/>
</dbReference>
<dbReference type="EMBL" id="LILB01000005">
    <property type="protein sequence ID" value="KOO48823.1"/>
    <property type="molecule type" value="Genomic_DNA"/>
</dbReference>
<keyword evidence="3 6" id="KW-0812">Transmembrane</keyword>
<comment type="caution">
    <text evidence="8">The sequence shown here is derived from an EMBL/GenBank/DDBJ whole genome shotgun (WGS) entry which is preliminary data.</text>
</comment>